<protein>
    <recommendedName>
        <fullName evidence="2">CAAX prenyl protease 2/Lysostaphin resistance protein A-like domain-containing protein</fullName>
    </recommendedName>
</protein>
<dbReference type="GO" id="GO:0004175">
    <property type="term" value="F:endopeptidase activity"/>
    <property type="evidence" value="ECO:0007669"/>
    <property type="project" value="UniProtKB-ARBA"/>
</dbReference>
<feature type="domain" description="CAAX prenyl protease 2/Lysostaphin resistance protein A-like" evidence="2">
    <location>
        <begin position="76"/>
        <end position="184"/>
    </location>
</feature>
<feature type="transmembrane region" description="Helical" evidence="1">
    <location>
        <begin position="139"/>
        <end position="162"/>
    </location>
</feature>
<evidence type="ECO:0000259" key="2">
    <source>
        <dbReference type="Pfam" id="PF02517"/>
    </source>
</evidence>
<feature type="transmembrane region" description="Helical" evidence="1">
    <location>
        <begin position="76"/>
        <end position="96"/>
    </location>
</feature>
<dbReference type="PANTHER" id="PTHR35797:SF1">
    <property type="entry name" value="PROTEASE"/>
    <property type="match status" value="1"/>
</dbReference>
<keyword evidence="1" id="KW-1133">Transmembrane helix</keyword>
<sequence>MLVGPSVAGILLTGFVYGKAGLRQLLHRLLRWRVGARWYAVALLTVPLLVTAVLLALSLTSPIFLPGTFTSDDKAALLLVGIAYGPAAGFFEELGWPGVAVPGLRPRYGVLSTGVIVGVLWGAWHFLVNLWGSGGPSGAFSLLLFLPQFLFYVGVLPAYRVLMVWVYDRTDGSLLVAMLMHASLTASLPLILAPPATGVPLLTSYLVLATAMWGVVAAVAVANGGKLSRQPLRRQVA</sequence>
<dbReference type="InterPro" id="IPR003675">
    <property type="entry name" value="Rce1/LyrA-like_dom"/>
</dbReference>
<proteinExistence type="predicted"/>
<keyword evidence="1" id="KW-0472">Membrane</keyword>
<dbReference type="GO" id="GO:0080120">
    <property type="term" value="P:CAAX-box protein maturation"/>
    <property type="evidence" value="ECO:0007669"/>
    <property type="project" value="UniProtKB-ARBA"/>
</dbReference>
<reference evidence="3" key="1">
    <citation type="submission" date="2020-02" db="EMBL/GenBank/DDBJ databases">
        <authorList>
            <person name="Meier V. D."/>
        </authorList>
    </citation>
    <scope>NUCLEOTIDE SEQUENCE</scope>
    <source>
        <strain evidence="3">AVDCRST_MAG58</strain>
    </source>
</reference>
<evidence type="ECO:0000256" key="1">
    <source>
        <dbReference type="SAM" id="Phobius"/>
    </source>
</evidence>
<feature type="transmembrane region" description="Helical" evidence="1">
    <location>
        <begin position="174"/>
        <end position="193"/>
    </location>
</feature>
<dbReference type="Pfam" id="PF02517">
    <property type="entry name" value="Rce1-like"/>
    <property type="match status" value="1"/>
</dbReference>
<feature type="transmembrane region" description="Helical" evidence="1">
    <location>
        <begin position="6"/>
        <end position="26"/>
    </location>
</feature>
<keyword evidence="1" id="KW-0812">Transmembrane</keyword>
<organism evidence="3">
    <name type="scientific">uncultured Rubrobacteraceae bacterium</name>
    <dbReference type="NCBI Taxonomy" id="349277"/>
    <lineage>
        <taxon>Bacteria</taxon>
        <taxon>Bacillati</taxon>
        <taxon>Actinomycetota</taxon>
        <taxon>Rubrobacteria</taxon>
        <taxon>Rubrobacterales</taxon>
        <taxon>Rubrobacteraceae</taxon>
        <taxon>environmental samples</taxon>
    </lineage>
</organism>
<feature type="transmembrane region" description="Helical" evidence="1">
    <location>
        <begin position="205"/>
        <end position="225"/>
    </location>
</feature>
<accession>A0A6J4R415</accession>
<feature type="transmembrane region" description="Helical" evidence="1">
    <location>
        <begin position="38"/>
        <end position="64"/>
    </location>
</feature>
<dbReference type="AlphaFoldDB" id="A0A6J4R415"/>
<dbReference type="EMBL" id="CADCVF010000064">
    <property type="protein sequence ID" value="CAA9463610.1"/>
    <property type="molecule type" value="Genomic_DNA"/>
</dbReference>
<dbReference type="PANTHER" id="PTHR35797">
    <property type="entry name" value="PROTEASE-RELATED"/>
    <property type="match status" value="1"/>
</dbReference>
<evidence type="ECO:0000313" key="3">
    <source>
        <dbReference type="EMBL" id="CAA9463610.1"/>
    </source>
</evidence>
<gene>
    <name evidence="3" type="ORF">AVDCRST_MAG58-3023</name>
</gene>
<dbReference type="InterPro" id="IPR042150">
    <property type="entry name" value="MmRce1-like"/>
</dbReference>
<feature type="transmembrane region" description="Helical" evidence="1">
    <location>
        <begin position="108"/>
        <end position="127"/>
    </location>
</feature>
<name>A0A6J4R415_9ACTN</name>